<dbReference type="PANTHER" id="PTHR13501:SF8">
    <property type="entry name" value="LARGE RIBOSOMAL SUBUNIT PROTEIN UL22M"/>
    <property type="match status" value="1"/>
</dbReference>
<evidence type="ECO:0000256" key="9">
    <source>
        <dbReference type="ARBA" id="ARBA00035207"/>
    </source>
</evidence>
<proteinExistence type="inferred from homology"/>
<evidence type="ECO:0000256" key="1">
    <source>
        <dbReference type="ARBA" id="ARBA00003478"/>
    </source>
</evidence>
<comment type="subunit">
    <text evidence="3 10 12">Part of the 50S ribosomal subunit.</text>
</comment>
<name>F1TFU1_9FIRM</name>
<dbReference type="HAMAP" id="MF_01331_B">
    <property type="entry name" value="Ribosomal_uL22_B"/>
    <property type="match status" value="1"/>
</dbReference>
<comment type="caution">
    <text evidence="14">The sequence shown here is derived from an EMBL/GenBank/DDBJ whole genome shotgun (WGS) entry which is preliminary data.</text>
</comment>
<evidence type="ECO:0000313" key="15">
    <source>
        <dbReference type="Proteomes" id="UP000003860"/>
    </source>
</evidence>
<keyword evidence="5 10" id="KW-0694">RNA-binding</keyword>
<dbReference type="Gene3D" id="3.90.470.10">
    <property type="entry name" value="Ribosomal protein L22/L17"/>
    <property type="match status" value="1"/>
</dbReference>
<reference evidence="14" key="2">
    <citation type="submission" date="2011-01" db="EMBL/GenBank/DDBJ databases">
        <title>The Non-contiguous Finished genome of Clostridium papyrosolvens.</title>
        <authorList>
            <person name="Lucas S."/>
            <person name="Copeland A."/>
            <person name="Lapidus A."/>
            <person name="Cheng J.-F."/>
            <person name="Goodwin L."/>
            <person name="Pitluck S."/>
            <person name="Misra M."/>
            <person name="Chertkov O."/>
            <person name="Detter J.C."/>
            <person name="Han C."/>
            <person name="Tapia R."/>
            <person name="Land M."/>
            <person name="Hauser L."/>
            <person name="Kyrpides N."/>
            <person name="Ivanova N."/>
            <person name="Pagani I."/>
            <person name="Mouttaki H."/>
            <person name="He Z."/>
            <person name="Zhou J."/>
            <person name="Hemme C.L."/>
            <person name="Woyke T."/>
        </authorList>
    </citation>
    <scope>NUCLEOTIDE SEQUENCE [LARGE SCALE GENOMIC DNA]</scope>
    <source>
        <strain evidence="14">DSM 2782</strain>
    </source>
</reference>
<comment type="function">
    <text evidence="10 13">This protein binds specifically to 23S rRNA; its binding is stimulated by other ribosomal proteins, e.g., L4, L17, and L20. It is important during the early stages of 50S assembly. It makes multiple contacts with different domains of the 23S rRNA in the assembled 50S subunit and ribosome.</text>
</comment>
<dbReference type="InterPro" id="IPR005727">
    <property type="entry name" value="Ribosomal_uL22_bac/chlpt-type"/>
</dbReference>
<comment type="function">
    <text evidence="8">This protein binds specifically to 23S rRNA; its binding is stimulated by other ribosomal proteins, e.g. L4, L17, and L20. It is important during the early stages of 50S assembly. It makes multiple contacts with different domains of the 23S rRNA in the assembled 50S subunit and ribosome.</text>
</comment>
<dbReference type="NCBIfam" id="TIGR01044">
    <property type="entry name" value="rplV_bact"/>
    <property type="match status" value="1"/>
</dbReference>
<dbReference type="CDD" id="cd00336">
    <property type="entry name" value="Ribosomal_L22"/>
    <property type="match status" value="1"/>
</dbReference>
<comment type="function">
    <text evidence="1 10">The globular domain of the protein is located near the polypeptide exit tunnel on the outside of the subunit, while an extended beta-hairpin is found that lines the wall of the exit tunnel in the center of the 70S ribosome.</text>
</comment>
<evidence type="ECO:0000256" key="11">
    <source>
        <dbReference type="RuleBase" id="RU004005"/>
    </source>
</evidence>
<dbReference type="GO" id="GO:0022625">
    <property type="term" value="C:cytosolic large ribosomal subunit"/>
    <property type="evidence" value="ECO:0007669"/>
    <property type="project" value="TreeGrafter"/>
</dbReference>
<evidence type="ECO:0000256" key="13">
    <source>
        <dbReference type="RuleBase" id="RU004008"/>
    </source>
</evidence>
<dbReference type="Proteomes" id="UP000003860">
    <property type="component" value="Unassembled WGS sequence"/>
</dbReference>
<sequence>MEKKVLSKEELLKNKDQILAEQNAKHTKSNKPALLTKKERKVLGIGKDEGRAVLKYARISSRKVKIVLDLIKNKGIDEAYGILKFTPKAASEVLYKLLKSAEANAVNNNSLNHDNLFIAEAFATQGPTLKRIMPRAQGRAFKIQKRTSHITLVVKERE</sequence>
<gene>
    <name evidence="10" type="primary">rplV</name>
    <name evidence="14" type="ORF">Cpap_1363</name>
</gene>
<comment type="similarity">
    <text evidence="2 10 11">Belongs to the universal ribosomal protein uL22 family.</text>
</comment>
<dbReference type="STRING" id="588581.Cpap_1363"/>
<dbReference type="InterPro" id="IPR018260">
    <property type="entry name" value="Ribosomal_uL22_CS"/>
</dbReference>
<keyword evidence="7 10" id="KW-0687">Ribonucleoprotein</keyword>
<dbReference type="OrthoDB" id="9805969at2"/>
<evidence type="ECO:0000256" key="8">
    <source>
        <dbReference type="ARBA" id="ARBA00025084"/>
    </source>
</evidence>
<dbReference type="PROSITE" id="PS00464">
    <property type="entry name" value="RIBOSOMAL_L22"/>
    <property type="match status" value="1"/>
</dbReference>
<accession>F1TFU1</accession>
<dbReference type="eggNOG" id="COG0091">
    <property type="taxonomic scope" value="Bacteria"/>
</dbReference>
<dbReference type="PANTHER" id="PTHR13501">
    <property type="entry name" value="CHLOROPLAST 50S RIBOSOMAL PROTEIN L22-RELATED"/>
    <property type="match status" value="1"/>
</dbReference>
<keyword evidence="4 10" id="KW-0699">rRNA-binding</keyword>
<reference evidence="14" key="1">
    <citation type="submission" date="2009-07" db="EMBL/GenBank/DDBJ databases">
        <authorList>
            <consortium name="US DOE Joint Genome Institute (JGI-PGF)"/>
            <person name="Lucas S."/>
            <person name="Copeland A."/>
            <person name="Lapidus A."/>
            <person name="Glavina del Rio T."/>
            <person name="Tice H."/>
            <person name="Bruce D."/>
            <person name="Goodwin L."/>
            <person name="Pitluck S."/>
            <person name="Larimer F."/>
            <person name="Land M.L."/>
            <person name="Mouttaki H."/>
            <person name="He Z."/>
            <person name="Zhou J."/>
            <person name="Hemme C.L."/>
        </authorList>
    </citation>
    <scope>NUCLEOTIDE SEQUENCE [LARGE SCALE GENOMIC DNA]</scope>
    <source>
        <strain evidence="14">DSM 2782</strain>
    </source>
</reference>
<dbReference type="Pfam" id="PF00237">
    <property type="entry name" value="Ribosomal_L22"/>
    <property type="match status" value="1"/>
</dbReference>
<evidence type="ECO:0000256" key="10">
    <source>
        <dbReference type="HAMAP-Rule" id="MF_01331"/>
    </source>
</evidence>
<organism evidence="14 15">
    <name type="scientific">Ruminiclostridium papyrosolvens DSM 2782</name>
    <dbReference type="NCBI Taxonomy" id="588581"/>
    <lineage>
        <taxon>Bacteria</taxon>
        <taxon>Bacillati</taxon>
        <taxon>Bacillota</taxon>
        <taxon>Clostridia</taxon>
        <taxon>Eubacteriales</taxon>
        <taxon>Oscillospiraceae</taxon>
        <taxon>Ruminiclostridium</taxon>
    </lineage>
</organism>
<evidence type="ECO:0000256" key="3">
    <source>
        <dbReference type="ARBA" id="ARBA00011838"/>
    </source>
</evidence>
<dbReference type="InterPro" id="IPR047867">
    <property type="entry name" value="Ribosomal_uL22_bac/org-type"/>
</dbReference>
<dbReference type="RefSeq" id="WP_004620865.1">
    <property type="nucleotide sequence ID" value="NZ_ACXX02000011.1"/>
</dbReference>
<dbReference type="InterPro" id="IPR001063">
    <property type="entry name" value="Ribosomal_uL22"/>
</dbReference>
<dbReference type="GO" id="GO:0006412">
    <property type="term" value="P:translation"/>
    <property type="evidence" value="ECO:0007669"/>
    <property type="project" value="UniProtKB-UniRule"/>
</dbReference>
<evidence type="ECO:0000256" key="7">
    <source>
        <dbReference type="ARBA" id="ARBA00023274"/>
    </source>
</evidence>
<evidence type="ECO:0000256" key="12">
    <source>
        <dbReference type="RuleBase" id="RU004006"/>
    </source>
</evidence>
<keyword evidence="15" id="KW-1185">Reference proteome</keyword>
<evidence type="ECO:0000256" key="4">
    <source>
        <dbReference type="ARBA" id="ARBA00022730"/>
    </source>
</evidence>
<evidence type="ECO:0000256" key="2">
    <source>
        <dbReference type="ARBA" id="ARBA00009451"/>
    </source>
</evidence>
<evidence type="ECO:0000256" key="5">
    <source>
        <dbReference type="ARBA" id="ARBA00022884"/>
    </source>
</evidence>
<protein>
    <recommendedName>
        <fullName evidence="9 10">Large ribosomal subunit protein uL22</fullName>
    </recommendedName>
</protein>
<dbReference type="GO" id="GO:0019843">
    <property type="term" value="F:rRNA binding"/>
    <property type="evidence" value="ECO:0007669"/>
    <property type="project" value="UniProtKB-UniRule"/>
</dbReference>
<dbReference type="InterPro" id="IPR036394">
    <property type="entry name" value="Ribosomal_uL22_sf"/>
</dbReference>
<evidence type="ECO:0000313" key="14">
    <source>
        <dbReference type="EMBL" id="EGD46823.1"/>
    </source>
</evidence>
<evidence type="ECO:0000256" key="6">
    <source>
        <dbReference type="ARBA" id="ARBA00022980"/>
    </source>
</evidence>
<dbReference type="GO" id="GO:0003735">
    <property type="term" value="F:structural constituent of ribosome"/>
    <property type="evidence" value="ECO:0007669"/>
    <property type="project" value="InterPro"/>
</dbReference>
<dbReference type="SUPFAM" id="SSF54843">
    <property type="entry name" value="Ribosomal protein L22"/>
    <property type="match status" value="1"/>
</dbReference>
<keyword evidence="6 10" id="KW-0689">Ribosomal protein</keyword>
<dbReference type="EMBL" id="ACXX02000011">
    <property type="protein sequence ID" value="EGD46823.1"/>
    <property type="molecule type" value="Genomic_DNA"/>
</dbReference>
<dbReference type="AlphaFoldDB" id="F1TFU1"/>